<evidence type="ECO:0000313" key="1">
    <source>
        <dbReference type="EMBL" id="GCL59224.1"/>
    </source>
</evidence>
<name>A0AAD3B0R4_MICAE</name>
<dbReference type="Proteomes" id="UP000441080">
    <property type="component" value="Unassembled WGS sequence"/>
</dbReference>
<accession>A0AAD3B0R4</accession>
<dbReference type="AlphaFoldDB" id="A0AAD3B0R4"/>
<organism evidence="1 2">
    <name type="scientific">Microcystis aeruginosa NIES-3807</name>
    <dbReference type="NCBI Taxonomy" id="2517785"/>
    <lineage>
        <taxon>Bacteria</taxon>
        <taxon>Bacillati</taxon>
        <taxon>Cyanobacteriota</taxon>
        <taxon>Cyanophyceae</taxon>
        <taxon>Oscillatoriophycideae</taxon>
        <taxon>Chroococcales</taxon>
        <taxon>Microcystaceae</taxon>
        <taxon>Microcystis</taxon>
    </lineage>
</organism>
<reference evidence="1 2" key="1">
    <citation type="submission" date="2019-02" db="EMBL/GenBank/DDBJ databases">
        <title>Draft genome sequence of Arthrospira platensis NIES-3807.</title>
        <authorList>
            <person name="Yamaguchi H."/>
            <person name="Suzuki S."/>
            <person name="Kawachi M."/>
        </authorList>
    </citation>
    <scope>NUCLEOTIDE SEQUENCE [LARGE SCALE GENOMIC DNA]</scope>
    <source>
        <strain evidence="1 2">NIES-3807</strain>
    </source>
</reference>
<dbReference type="EMBL" id="BJCK01000037">
    <property type="protein sequence ID" value="GCL59224.1"/>
    <property type="molecule type" value="Genomic_DNA"/>
</dbReference>
<sequence length="57" mass="6118">MNQRKTAIVCFGYDTTTRELFYDADGNFGAGLVRIATSKKALTLALGLDGSNFTIVA</sequence>
<comment type="caution">
    <text evidence="1">The sequence shown here is derived from an EMBL/GenBank/DDBJ whole genome shotgun (WGS) entry which is preliminary data.</text>
</comment>
<proteinExistence type="predicted"/>
<protein>
    <submittedName>
        <fullName evidence="1">Uncharacterized protein</fullName>
    </submittedName>
</protein>
<dbReference type="RefSeq" id="WP_159297451.1">
    <property type="nucleotide sequence ID" value="NZ_BJCK01000037.1"/>
</dbReference>
<evidence type="ECO:0000313" key="2">
    <source>
        <dbReference type="Proteomes" id="UP000441080"/>
    </source>
</evidence>
<gene>
    <name evidence="1" type="ORF">NIES3807_23970</name>
</gene>